<accession>A0A4Q1BKZ1</accession>
<dbReference type="Proteomes" id="UP000289152">
    <property type="component" value="Unassembled WGS sequence"/>
</dbReference>
<dbReference type="GO" id="GO:0046872">
    <property type="term" value="F:metal ion binding"/>
    <property type="evidence" value="ECO:0007669"/>
    <property type="project" value="UniProtKB-KW"/>
</dbReference>
<organism evidence="5 6">
    <name type="scientific">Tremella mesenterica</name>
    <name type="common">Jelly fungus</name>
    <dbReference type="NCBI Taxonomy" id="5217"/>
    <lineage>
        <taxon>Eukaryota</taxon>
        <taxon>Fungi</taxon>
        <taxon>Dikarya</taxon>
        <taxon>Basidiomycota</taxon>
        <taxon>Agaricomycotina</taxon>
        <taxon>Tremellomycetes</taxon>
        <taxon>Tremellales</taxon>
        <taxon>Tremellaceae</taxon>
        <taxon>Tremella</taxon>
    </lineage>
</organism>
<dbReference type="STRING" id="5217.A0A4Q1BKZ1"/>
<keyword evidence="2" id="KW-0479">Metal-binding</keyword>
<evidence type="ECO:0000256" key="3">
    <source>
        <dbReference type="ARBA" id="ARBA00023004"/>
    </source>
</evidence>
<evidence type="ECO:0000313" key="5">
    <source>
        <dbReference type="EMBL" id="RXK38445.1"/>
    </source>
</evidence>
<dbReference type="Gene3D" id="1.20.910.10">
    <property type="entry name" value="Heme oxygenase-like"/>
    <property type="match status" value="1"/>
</dbReference>
<feature type="region of interest" description="Disordered" evidence="4">
    <location>
        <begin position="1"/>
        <end position="40"/>
    </location>
</feature>
<dbReference type="VEuPathDB" id="FungiDB:TREMEDRAFT_16632"/>
<dbReference type="InterPro" id="IPR002051">
    <property type="entry name" value="Haem_Oase"/>
</dbReference>
<dbReference type="AlphaFoldDB" id="A0A4Q1BKZ1"/>
<proteinExistence type="predicted"/>
<evidence type="ECO:0000256" key="2">
    <source>
        <dbReference type="ARBA" id="ARBA00022723"/>
    </source>
</evidence>
<gene>
    <name evidence="5" type="ORF">M231_04210</name>
</gene>
<keyword evidence="3" id="KW-0408">Iron</keyword>
<reference evidence="5 6" key="1">
    <citation type="submission" date="2016-06" db="EMBL/GenBank/DDBJ databases">
        <title>Evolution of pathogenesis and genome organization in the Tremellales.</title>
        <authorList>
            <person name="Cuomo C."/>
            <person name="Litvintseva A."/>
            <person name="Heitman J."/>
            <person name="Chen Y."/>
            <person name="Sun S."/>
            <person name="Springer D."/>
            <person name="Dromer F."/>
            <person name="Young S."/>
            <person name="Zeng Q."/>
            <person name="Chapman S."/>
            <person name="Gujja S."/>
            <person name="Saif S."/>
            <person name="Birren B."/>
        </authorList>
    </citation>
    <scope>NUCLEOTIDE SEQUENCE [LARGE SCALE GENOMIC DNA]</scope>
    <source>
        <strain evidence="5 6">ATCC 28783</strain>
    </source>
</reference>
<dbReference type="OrthoDB" id="652091at2759"/>
<dbReference type="InParanoid" id="A0A4Q1BKZ1"/>
<evidence type="ECO:0008006" key="7">
    <source>
        <dbReference type="Google" id="ProtNLM"/>
    </source>
</evidence>
<dbReference type="InterPro" id="IPR016084">
    <property type="entry name" value="Haem_Oase-like_multi-hlx"/>
</dbReference>
<protein>
    <recommendedName>
        <fullName evidence="7">Heme oxygenase 2</fullName>
    </recommendedName>
</protein>
<dbReference type="SUPFAM" id="SSF48613">
    <property type="entry name" value="Heme oxygenase-like"/>
    <property type="match status" value="1"/>
</dbReference>
<keyword evidence="6" id="KW-1185">Reference proteome</keyword>
<sequence>MPDRQLHIDLPASPTTTPGTPPVQTPSFKSNSSPPTLSPSQVTVSNIVESLPHHSTPGYNSLTVEDMDLPEGLDLNEEISDLLREGTKRAHMKAGDHKGAMALVRGELDIAEYVRWLAILWRVYDALELGLAEYASNPVLAPTFDPLLLSRSSALAKDITHLLTLVPRKLHTPAPSGYTSTDRTTSATPLPPFPLPAFLDPIFSAPPQPLKAYIDRLRELAASSETAPSLLAHAYVRYLGDLSGGQVIRARVKKAYKLEGDDGVRFFLFPREGEDGGTEGEKKRLGEIKDWYRRGMNEGVGDDKALKELLVKEANLAFALNTHIFSLILPEPGLVPPIAPAPQMRYYERMALEKAEKARVAALKPKTGRTLTEHVEFFGWFVIAALIGVLLSRLTEGQLGSWIDLMGTKTVGGFIGRFQK</sequence>
<dbReference type="GO" id="GO:0006788">
    <property type="term" value="P:heme oxidation"/>
    <property type="evidence" value="ECO:0007669"/>
    <property type="project" value="InterPro"/>
</dbReference>
<evidence type="ECO:0000256" key="1">
    <source>
        <dbReference type="ARBA" id="ARBA00022617"/>
    </source>
</evidence>
<dbReference type="EMBL" id="SDIL01000047">
    <property type="protein sequence ID" value="RXK38445.1"/>
    <property type="molecule type" value="Genomic_DNA"/>
</dbReference>
<evidence type="ECO:0000313" key="6">
    <source>
        <dbReference type="Proteomes" id="UP000289152"/>
    </source>
</evidence>
<feature type="compositionally biased region" description="Polar residues" evidence="4">
    <location>
        <begin position="27"/>
        <end position="40"/>
    </location>
</feature>
<dbReference type="GO" id="GO:0004392">
    <property type="term" value="F:heme oxygenase (decyclizing) activity"/>
    <property type="evidence" value="ECO:0007669"/>
    <property type="project" value="InterPro"/>
</dbReference>
<dbReference type="PANTHER" id="PTHR10720:SF0">
    <property type="entry name" value="HEME OXYGENASE"/>
    <property type="match status" value="1"/>
</dbReference>
<evidence type="ECO:0000256" key="4">
    <source>
        <dbReference type="SAM" id="MobiDB-lite"/>
    </source>
</evidence>
<comment type="caution">
    <text evidence="5">The sequence shown here is derived from an EMBL/GenBank/DDBJ whole genome shotgun (WGS) entry which is preliminary data.</text>
</comment>
<dbReference type="Pfam" id="PF01126">
    <property type="entry name" value="Heme_oxygenase"/>
    <property type="match status" value="2"/>
</dbReference>
<dbReference type="InterPro" id="IPR016053">
    <property type="entry name" value="Haem_Oase-like"/>
</dbReference>
<keyword evidence="1" id="KW-0349">Heme</keyword>
<dbReference type="PANTHER" id="PTHR10720">
    <property type="entry name" value="HEME OXYGENASE"/>
    <property type="match status" value="1"/>
</dbReference>
<dbReference type="CDD" id="cd19165">
    <property type="entry name" value="HemeO"/>
    <property type="match status" value="1"/>
</dbReference>
<name>A0A4Q1BKZ1_TREME</name>